<dbReference type="PANTHER" id="PTHR21248:SF22">
    <property type="entry name" value="PHOSPHOLIPASE D"/>
    <property type="match status" value="1"/>
</dbReference>
<evidence type="ECO:0000256" key="7">
    <source>
        <dbReference type="ARBA" id="ARBA00022989"/>
    </source>
</evidence>
<dbReference type="InterPro" id="IPR027379">
    <property type="entry name" value="CLS_N"/>
</dbReference>
<gene>
    <name evidence="15" type="primary">cls</name>
    <name evidence="15" type="ORF">EIB73_10265</name>
</gene>
<dbReference type="InterPro" id="IPR025202">
    <property type="entry name" value="PLD-like_dom"/>
</dbReference>
<dbReference type="AlphaFoldDB" id="A0A3G8XLW9"/>
<dbReference type="CDD" id="cd09110">
    <property type="entry name" value="PLDc_CLS_1"/>
    <property type="match status" value="1"/>
</dbReference>
<dbReference type="Pfam" id="PF13091">
    <property type="entry name" value="PLDc_2"/>
    <property type="match status" value="2"/>
</dbReference>
<dbReference type="InterPro" id="IPR022924">
    <property type="entry name" value="Cardiolipin_synthase"/>
</dbReference>
<dbReference type="GO" id="GO:0008808">
    <property type="term" value="F:cardiolipin synthase activity"/>
    <property type="evidence" value="ECO:0007669"/>
    <property type="project" value="UniProtKB-UniRule"/>
</dbReference>
<feature type="active site" evidence="12">
    <location>
        <position position="401"/>
    </location>
</feature>
<dbReference type="NCBIfam" id="TIGR04265">
    <property type="entry name" value="bac_cardiolipin"/>
    <property type="match status" value="1"/>
</dbReference>
<dbReference type="PANTHER" id="PTHR21248">
    <property type="entry name" value="CARDIOLIPIN SYNTHASE"/>
    <property type="match status" value="1"/>
</dbReference>
<proteinExistence type="inferred from homology"/>
<evidence type="ECO:0000256" key="10">
    <source>
        <dbReference type="ARBA" id="ARBA00023209"/>
    </source>
</evidence>
<keyword evidence="10 12" id="KW-0594">Phospholipid biosynthesis</keyword>
<organism evidence="15 16">
    <name type="scientific">Kaistella carnis</name>
    <dbReference type="NCBI Taxonomy" id="1241979"/>
    <lineage>
        <taxon>Bacteria</taxon>
        <taxon>Pseudomonadati</taxon>
        <taxon>Bacteroidota</taxon>
        <taxon>Flavobacteriia</taxon>
        <taxon>Flavobacteriales</taxon>
        <taxon>Weeksellaceae</taxon>
        <taxon>Chryseobacterium group</taxon>
        <taxon>Kaistella</taxon>
    </lineage>
</organism>
<dbReference type="Pfam" id="PF13396">
    <property type="entry name" value="PLDc_N"/>
    <property type="match status" value="1"/>
</dbReference>
<feature type="active site" evidence="12">
    <location>
        <position position="226"/>
    </location>
</feature>
<keyword evidence="7 12" id="KW-1133">Transmembrane helix</keyword>
<feature type="transmembrane region" description="Helical" evidence="12">
    <location>
        <begin position="6"/>
        <end position="24"/>
    </location>
</feature>
<feature type="active site" evidence="12">
    <location>
        <position position="219"/>
    </location>
</feature>
<evidence type="ECO:0000256" key="8">
    <source>
        <dbReference type="ARBA" id="ARBA00023098"/>
    </source>
</evidence>
<dbReference type="RefSeq" id="WP_125025106.1">
    <property type="nucleotide sequence ID" value="NZ_CP034159.1"/>
</dbReference>
<feature type="active site" evidence="12">
    <location>
        <position position="399"/>
    </location>
</feature>
<feature type="active site" evidence="12">
    <location>
        <position position="221"/>
    </location>
</feature>
<keyword evidence="6" id="KW-0677">Repeat</keyword>
<evidence type="ECO:0000256" key="11">
    <source>
        <dbReference type="ARBA" id="ARBA00023264"/>
    </source>
</evidence>
<evidence type="ECO:0000256" key="9">
    <source>
        <dbReference type="ARBA" id="ARBA00023136"/>
    </source>
</evidence>
<keyword evidence="16" id="KW-1185">Reference proteome</keyword>
<evidence type="ECO:0000256" key="12">
    <source>
        <dbReference type="HAMAP-Rule" id="MF_01916"/>
    </source>
</evidence>
<evidence type="ECO:0000256" key="4">
    <source>
        <dbReference type="ARBA" id="ARBA00022679"/>
    </source>
</evidence>
<feature type="domain" description="PLD phosphodiesterase" evidence="14">
    <location>
        <begin position="214"/>
        <end position="241"/>
    </location>
</feature>
<dbReference type="InterPro" id="IPR030874">
    <property type="entry name" value="Cardiolipin_synth_Firmi"/>
</dbReference>
<dbReference type="HAMAP" id="MF_01916">
    <property type="entry name" value="Cardiolipin_synth_Cls"/>
    <property type="match status" value="1"/>
</dbReference>
<evidence type="ECO:0000313" key="16">
    <source>
        <dbReference type="Proteomes" id="UP000270185"/>
    </source>
</evidence>
<keyword evidence="2 12" id="KW-1003">Cell membrane</keyword>
<evidence type="ECO:0000256" key="2">
    <source>
        <dbReference type="ARBA" id="ARBA00022475"/>
    </source>
</evidence>
<dbReference type="Gene3D" id="3.30.870.10">
    <property type="entry name" value="Endonuclease Chain A"/>
    <property type="match status" value="2"/>
</dbReference>
<dbReference type="SMART" id="SM00155">
    <property type="entry name" value="PLDc"/>
    <property type="match status" value="2"/>
</dbReference>
<reference evidence="16" key="1">
    <citation type="submission" date="2018-11" db="EMBL/GenBank/DDBJ databases">
        <title>Proposal to divide the Flavobacteriaceae and reorganize its genera based on Amino Acid Identity values calculated from whole genome sequences.</title>
        <authorList>
            <person name="Nicholson A.C."/>
            <person name="Gulvik C.A."/>
            <person name="Whitney A.M."/>
            <person name="Humrighouse B.W."/>
            <person name="Bell M."/>
            <person name="Holmes B."/>
            <person name="Steigerwalt A.G."/>
            <person name="Villarma A."/>
            <person name="Sheth M."/>
            <person name="Batra D."/>
            <person name="Pryor J."/>
            <person name="Bernardet J.-F."/>
            <person name="Hugo C."/>
            <person name="Kampfer P."/>
            <person name="Newman J.D."/>
            <person name="McQuiston J.R."/>
        </authorList>
    </citation>
    <scope>NUCLEOTIDE SEQUENCE [LARGE SCALE GENOMIC DNA]</scope>
    <source>
        <strain evidence="16">G0081</strain>
    </source>
</reference>
<comment type="subcellular location">
    <subcellularLocation>
        <location evidence="1 12">Cell membrane</location>
        <topology evidence="1 12">Multi-pass membrane protein</topology>
    </subcellularLocation>
</comment>
<feature type="transmembrane region" description="Helical" evidence="12">
    <location>
        <begin position="33"/>
        <end position="53"/>
    </location>
</feature>
<dbReference type="Proteomes" id="UP000270185">
    <property type="component" value="Chromosome"/>
</dbReference>
<dbReference type="GO" id="GO:0032049">
    <property type="term" value="P:cardiolipin biosynthetic process"/>
    <property type="evidence" value="ECO:0007669"/>
    <property type="project" value="UniProtKB-UniRule"/>
</dbReference>
<keyword evidence="8 12" id="KW-0443">Lipid metabolism</keyword>
<evidence type="ECO:0000256" key="13">
    <source>
        <dbReference type="NCBIfam" id="TIGR04265"/>
    </source>
</evidence>
<feature type="active site" evidence="12">
    <location>
        <position position="406"/>
    </location>
</feature>
<keyword evidence="5 12" id="KW-0812">Transmembrane</keyword>
<dbReference type="EC" id="2.7.8.-" evidence="12 13"/>
<dbReference type="KEGG" id="ccas:EIB73_10265"/>
<evidence type="ECO:0000259" key="14">
    <source>
        <dbReference type="PROSITE" id="PS50035"/>
    </source>
</evidence>
<evidence type="ECO:0000256" key="6">
    <source>
        <dbReference type="ARBA" id="ARBA00022737"/>
    </source>
</evidence>
<name>A0A3G8XLW9_9FLAO</name>
<protein>
    <recommendedName>
        <fullName evidence="12 13">Cardiolipin synthase</fullName>
        <shortName evidence="12">CL synthase</shortName>
        <ecNumber evidence="12 13">2.7.8.-</ecNumber>
    </recommendedName>
</protein>
<evidence type="ECO:0000256" key="5">
    <source>
        <dbReference type="ARBA" id="ARBA00022692"/>
    </source>
</evidence>
<keyword evidence="9 12" id="KW-0472">Membrane</keyword>
<dbReference type="SUPFAM" id="SSF56024">
    <property type="entry name" value="Phospholipase D/nuclease"/>
    <property type="match status" value="2"/>
</dbReference>
<keyword evidence="3 12" id="KW-0444">Lipid biosynthesis</keyword>
<dbReference type="GO" id="GO:0005886">
    <property type="term" value="C:plasma membrane"/>
    <property type="evidence" value="ECO:0007669"/>
    <property type="project" value="UniProtKB-SubCell"/>
</dbReference>
<dbReference type="OrthoDB" id="9762009at2"/>
<evidence type="ECO:0000256" key="3">
    <source>
        <dbReference type="ARBA" id="ARBA00022516"/>
    </source>
</evidence>
<comment type="function">
    <text evidence="12">Catalyzes the reversible phosphatidyl group transfer from one phosphatidylglycerol molecule to another to form cardiolipin (CL) (diphosphatidylglycerol) and glycerol.</text>
</comment>
<sequence>MTWILLAEILYVILIIAVMVRIIYDTQTVTKTLAYLLLVVFLPFVGIFIYFSFGINYRKNKLYSKKIIEDHHQEELVLEKLDLYNRKNLEATKENAFVGLTNMIYQTDRSPLTTNNKAELLINGEEKFPAVLEALRNATHHIHIEYYIYEDDEIGRAIEEIMIEKAKEGIEVRFIYDDFGSASIRKSLVKRLRNNGVKAFPFYKIKFIKLASRLNYRNHRKIIVIDGRISFVGGINISDKYSNAATGNKLYWRDTHLKIEGDSTAILQHIFIGDWNYCAGKKLKITDQYFPKIGELDGETQNIQIVSSGPDSDRPSIYYAIIKAIQSAKKEIFLTSPYFIPGETIIDSIKMAALSGVEVKLLVPGISDSYLVNAAAKSYYTQLLKAGVQIYLYKKGFLHAKTMVADRALAIVGTANLDYRSFDLNFEVNAVVYDDQLAEELALNFENDLLHSEKIDIQSWLNRPKYIQLIEKIVRLISPML</sequence>
<comment type="similarity">
    <text evidence="12">Belongs to the phospholipase D family. Cardiolipin synthase subfamily.</text>
</comment>
<evidence type="ECO:0000313" key="15">
    <source>
        <dbReference type="EMBL" id="AZI33543.1"/>
    </source>
</evidence>
<dbReference type="CDD" id="cd09112">
    <property type="entry name" value="PLDc_CLS_2"/>
    <property type="match status" value="1"/>
</dbReference>
<comment type="catalytic activity">
    <reaction evidence="12">
        <text>2 a 1,2-diacyl-sn-glycero-3-phospho-(1'-sn-glycerol) = a cardiolipin + glycerol</text>
        <dbReference type="Rhea" id="RHEA:31451"/>
        <dbReference type="ChEBI" id="CHEBI:17754"/>
        <dbReference type="ChEBI" id="CHEBI:62237"/>
        <dbReference type="ChEBI" id="CHEBI:64716"/>
    </reaction>
</comment>
<evidence type="ECO:0000256" key="1">
    <source>
        <dbReference type="ARBA" id="ARBA00004651"/>
    </source>
</evidence>
<dbReference type="PROSITE" id="PS50035">
    <property type="entry name" value="PLD"/>
    <property type="match status" value="2"/>
</dbReference>
<keyword evidence="4 12" id="KW-0808">Transferase</keyword>
<feature type="domain" description="PLD phosphodiesterase" evidence="14">
    <location>
        <begin position="394"/>
        <end position="421"/>
    </location>
</feature>
<dbReference type="EMBL" id="CP034159">
    <property type="protein sequence ID" value="AZI33543.1"/>
    <property type="molecule type" value="Genomic_DNA"/>
</dbReference>
<dbReference type="FunFam" id="3.30.870.10:FF:000014">
    <property type="entry name" value="Cardiolipin synthase"/>
    <property type="match status" value="1"/>
</dbReference>
<accession>A0A3G8XLW9</accession>
<keyword evidence="11 12" id="KW-1208">Phospholipid metabolism</keyword>
<dbReference type="InterPro" id="IPR001736">
    <property type="entry name" value="PLipase_D/transphosphatidylase"/>
</dbReference>